<accession>A0A9P8CLH9</accession>
<proteinExistence type="predicted"/>
<organism evidence="2 3">
    <name type="scientific">Emericellopsis atlantica</name>
    <dbReference type="NCBI Taxonomy" id="2614577"/>
    <lineage>
        <taxon>Eukaryota</taxon>
        <taxon>Fungi</taxon>
        <taxon>Dikarya</taxon>
        <taxon>Ascomycota</taxon>
        <taxon>Pezizomycotina</taxon>
        <taxon>Sordariomycetes</taxon>
        <taxon>Hypocreomycetidae</taxon>
        <taxon>Hypocreales</taxon>
        <taxon>Bionectriaceae</taxon>
        <taxon>Emericellopsis</taxon>
    </lineage>
</organism>
<evidence type="ECO:0008006" key="4">
    <source>
        <dbReference type="Google" id="ProtNLM"/>
    </source>
</evidence>
<evidence type="ECO:0000313" key="3">
    <source>
        <dbReference type="Proteomes" id="UP000887229"/>
    </source>
</evidence>
<evidence type="ECO:0000256" key="1">
    <source>
        <dbReference type="SAM" id="MobiDB-lite"/>
    </source>
</evidence>
<dbReference type="OrthoDB" id="4505928at2759"/>
<keyword evidence="3" id="KW-1185">Reference proteome</keyword>
<dbReference type="PANTHER" id="PTHR42070:SF1">
    <property type="entry name" value="FILAMENT ASSOCIATED PROTEIN, PUTATIVE (AFU_ORTHOLOGUE AFUA_8G06630)-RELATED"/>
    <property type="match status" value="1"/>
</dbReference>
<dbReference type="GeneID" id="70289613"/>
<dbReference type="RefSeq" id="XP_046115578.1">
    <property type="nucleotide sequence ID" value="XM_046258710.1"/>
</dbReference>
<dbReference type="EMBL" id="MU251267">
    <property type="protein sequence ID" value="KAG9251654.1"/>
    <property type="molecule type" value="Genomic_DNA"/>
</dbReference>
<gene>
    <name evidence="2" type="ORF">F5Z01DRAFT_275548</name>
</gene>
<dbReference type="AlphaFoldDB" id="A0A9P8CLH9"/>
<protein>
    <recommendedName>
        <fullName evidence="4">BZIP domain-containing protein</fullName>
    </recommendedName>
</protein>
<name>A0A9P8CLH9_9HYPO</name>
<dbReference type="PANTHER" id="PTHR42070">
    <property type="entry name" value="FILAMENT ASSOCIATED PROTEIN, PUTATIVE (AFU_ORTHOLOGUE AFUA_8G06630)-RELATED"/>
    <property type="match status" value="1"/>
</dbReference>
<evidence type="ECO:0000313" key="2">
    <source>
        <dbReference type="EMBL" id="KAG9251654.1"/>
    </source>
</evidence>
<feature type="region of interest" description="Disordered" evidence="1">
    <location>
        <begin position="1"/>
        <end position="25"/>
    </location>
</feature>
<dbReference type="Proteomes" id="UP000887229">
    <property type="component" value="Unassembled WGS sequence"/>
</dbReference>
<sequence length="261" mass="28772">MPRKIRKPASATENRENQRRSRARRRELVQDLQEKVARFEREGVQASIELQRIAKALELENHRLRALLDRKGVAPDEIARHLRATGYDDAPTATHSSDPSQHPPPTSIPNISYPRRLAKSSKTLTNPPAPNATFPSGDTHSSQHRLQDRLTSVVSPRLAQGRPAVSITYPNAGPEDYASKGALASGAQKEKLPPFLYPPQLSTNLSRHVSGTMSCKTAIGLVAGMHHSSQKDEIKGLLRCGQTDNCEVETSEVFSVIDQIL</sequence>
<reference evidence="2" key="1">
    <citation type="journal article" date="2021" name="IMA Fungus">
        <title>Genomic characterization of three marine fungi, including Emericellopsis atlantica sp. nov. with signatures of a generalist lifestyle and marine biomass degradation.</title>
        <authorList>
            <person name="Hagestad O.C."/>
            <person name="Hou L."/>
            <person name="Andersen J.H."/>
            <person name="Hansen E.H."/>
            <person name="Altermark B."/>
            <person name="Li C."/>
            <person name="Kuhnert E."/>
            <person name="Cox R.J."/>
            <person name="Crous P.W."/>
            <person name="Spatafora J.W."/>
            <person name="Lail K."/>
            <person name="Amirebrahimi M."/>
            <person name="Lipzen A."/>
            <person name="Pangilinan J."/>
            <person name="Andreopoulos W."/>
            <person name="Hayes R.D."/>
            <person name="Ng V."/>
            <person name="Grigoriev I.V."/>
            <person name="Jackson S.A."/>
            <person name="Sutton T.D.S."/>
            <person name="Dobson A.D.W."/>
            <person name="Rama T."/>
        </authorList>
    </citation>
    <scope>NUCLEOTIDE SEQUENCE</scope>
    <source>
        <strain evidence="2">TS7</strain>
    </source>
</reference>
<feature type="region of interest" description="Disordered" evidence="1">
    <location>
        <begin position="88"/>
        <end position="151"/>
    </location>
</feature>
<comment type="caution">
    <text evidence="2">The sequence shown here is derived from an EMBL/GenBank/DDBJ whole genome shotgun (WGS) entry which is preliminary data.</text>
</comment>